<dbReference type="AlphaFoldDB" id="A0A0M6XTU2"/>
<proteinExistence type="predicted"/>
<dbReference type="EMBL" id="CXPG01000020">
    <property type="protein sequence ID" value="CTQ33384.1"/>
    <property type="molecule type" value="Genomic_DNA"/>
</dbReference>
<evidence type="ECO:0000313" key="2">
    <source>
        <dbReference type="Proteomes" id="UP000048908"/>
    </source>
</evidence>
<evidence type="ECO:0008006" key="3">
    <source>
        <dbReference type="Google" id="ProtNLM"/>
    </source>
</evidence>
<protein>
    <recommendedName>
        <fullName evidence="3">SnoaL-like domain protein</fullName>
    </recommendedName>
</protein>
<dbReference type="InterPro" id="IPR032710">
    <property type="entry name" value="NTF2-like_dom_sf"/>
</dbReference>
<dbReference type="SUPFAM" id="SSF54427">
    <property type="entry name" value="NTF2-like"/>
    <property type="match status" value="1"/>
</dbReference>
<reference evidence="1 2" key="1">
    <citation type="submission" date="2015-07" db="EMBL/GenBank/DDBJ databases">
        <authorList>
            <person name="Noorani M."/>
        </authorList>
    </citation>
    <scope>NUCLEOTIDE SEQUENCE [LARGE SCALE GENOMIC DNA]</scope>
    <source>
        <strain evidence="1 2">CECT 5088</strain>
    </source>
</reference>
<dbReference type="Proteomes" id="UP000048908">
    <property type="component" value="Unassembled WGS sequence"/>
</dbReference>
<dbReference type="RefSeq" id="WP_055682801.1">
    <property type="nucleotide sequence ID" value="NZ_CANMUL010000001.1"/>
</dbReference>
<accession>A0A0M6XTU2</accession>
<sequence>MAADPGETLLDMLKAWNEADSGVRDDILTGATGPSFTYRDPHAPGPIAGAEGMADYLTIFRQNLPDAVLVPGGRPKVTHDTAMVYARLDRDGEPFARLIFVGTAKDGKLTDLSAFMESE</sequence>
<dbReference type="OrthoDB" id="7658823at2"/>
<name>A0A0M6XTU2_9RHOB</name>
<dbReference type="STRING" id="282197.SAMN04488517_102212"/>
<organism evidence="1 2">
    <name type="scientific">Jannaschia rubra</name>
    <dbReference type="NCBI Taxonomy" id="282197"/>
    <lineage>
        <taxon>Bacteria</taxon>
        <taxon>Pseudomonadati</taxon>
        <taxon>Pseudomonadota</taxon>
        <taxon>Alphaproteobacteria</taxon>
        <taxon>Rhodobacterales</taxon>
        <taxon>Roseobacteraceae</taxon>
        <taxon>Jannaschia</taxon>
    </lineage>
</organism>
<gene>
    <name evidence="1" type="ORF">JAN5088_02166</name>
</gene>
<evidence type="ECO:0000313" key="1">
    <source>
        <dbReference type="EMBL" id="CTQ33384.1"/>
    </source>
</evidence>
<dbReference type="Gene3D" id="3.10.450.50">
    <property type="match status" value="1"/>
</dbReference>
<keyword evidence="2" id="KW-1185">Reference proteome</keyword>